<comment type="subcellular location">
    <subcellularLocation>
        <location evidence="12">Cell membrane</location>
        <topology evidence="12">Multi-pass membrane protein</topology>
    </subcellularLocation>
    <subcellularLocation>
        <location evidence="1">Membrane</location>
        <topology evidence="1">Multi-pass membrane protein</topology>
    </subcellularLocation>
</comment>
<evidence type="ECO:0000256" key="1">
    <source>
        <dbReference type="ARBA" id="ARBA00004141"/>
    </source>
</evidence>
<comment type="function">
    <text evidence="12">Transport of potassium into the cell. Likely operates as a K(+):H(+) symporter.</text>
</comment>
<dbReference type="GO" id="GO:0015293">
    <property type="term" value="F:symporter activity"/>
    <property type="evidence" value="ECO:0007669"/>
    <property type="project" value="UniProtKB-UniRule"/>
</dbReference>
<proteinExistence type="inferred from homology"/>
<dbReference type="AlphaFoldDB" id="A0A970B3B9"/>
<feature type="transmembrane region" description="Helical" evidence="12">
    <location>
        <begin position="279"/>
        <end position="299"/>
    </location>
</feature>
<organism evidence="15 16">
    <name type="scientific">Solimonas marina</name>
    <dbReference type="NCBI Taxonomy" id="2714601"/>
    <lineage>
        <taxon>Bacteria</taxon>
        <taxon>Pseudomonadati</taxon>
        <taxon>Pseudomonadota</taxon>
        <taxon>Gammaproteobacteria</taxon>
        <taxon>Nevskiales</taxon>
        <taxon>Nevskiaceae</taxon>
        <taxon>Solimonas</taxon>
    </lineage>
</organism>
<keyword evidence="5 12" id="KW-0633">Potassium transport</keyword>
<feature type="transmembrane region" description="Helical" evidence="12">
    <location>
        <begin position="134"/>
        <end position="157"/>
    </location>
</feature>
<evidence type="ECO:0000256" key="9">
    <source>
        <dbReference type="ARBA" id="ARBA00022989"/>
    </source>
</evidence>
<evidence type="ECO:0000256" key="2">
    <source>
        <dbReference type="ARBA" id="ARBA00007019"/>
    </source>
</evidence>
<evidence type="ECO:0000313" key="15">
    <source>
        <dbReference type="EMBL" id="NKF21082.1"/>
    </source>
</evidence>
<gene>
    <name evidence="12" type="primary">kup</name>
    <name evidence="15" type="ORF">G7Y82_02055</name>
</gene>
<dbReference type="InterPro" id="IPR003855">
    <property type="entry name" value="K+_transporter"/>
</dbReference>
<sequence>MDSIRPEPTTPERGATVVHDAGTQAVPTSATSRSNLHKSGMAALTLAALGVVYGDIGTSPLYTFKEVFGPLTGIPLTTANIVGAVSVIFWALLLVVTLKYVLLILRADHNGEGGILALASLASRTAAGRPKLRGMLLLIGVAGATLFYGDGVITPAISVVGAMEGLEVVAPAASPFIVEISLAILIGLFMIQRHGTGKVGRAFGPIILLWFATLAVAGIAHIVQQPQILAALNPLHAWQFLTSRGWHLFVVMGAIVLALTGAEALYADLGHFGRKPIQLAWASVVLPGLALNYMGQGALLLGNPEAVDNPFFRMFPTLLAYPVLLLATLAAIIASQAVITGAYSMTKQAIQLGFFPRMAVRYTSVREAGQIYMPGVNFTLMVGVIVVVTGFGSSSALAGAYGIAVTLTMMITSFLAFFVMSKRWKLGAIPSAAITTFFLALDVLMVGGCILKLPDGGWLPLVLGGALFVLMSTWHRGRELILANAPDQDRSLKAFILELAAKDYPRVDGTAIYLVATPNRVPQALASNLRHNKVLHERNIVLHLQFVEEPWIGMSQRTTLEPLGNNFWRITLKFGFMNVPDVPKALQLCNKQQGLRLDEKLEDTTFFLSQLHAVPTPGQGMALWRERLFVAMSARAGNAAAYFCLPDNAVVRLGTRVPI</sequence>
<feature type="transmembrane region" description="Helical" evidence="12">
    <location>
        <begin position="432"/>
        <end position="451"/>
    </location>
</feature>
<reference evidence="15" key="1">
    <citation type="submission" date="2020-03" db="EMBL/GenBank/DDBJ databases">
        <title>Solimonas marina sp. nov., isolated from deep seawater of the Pacific Ocean.</title>
        <authorList>
            <person name="Liu X."/>
            <person name="Lai Q."/>
            <person name="Sun F."/>
            <person name="Gai Y."/>
            <person name="Li G."/>
            <person name="Shao Z."/>
        </authorList>
    </citation>
    <scope>NUCLEOTIDE SEQUENCE</scope>
    <source>
        <strain evidence="15">C16B3</strain>
    </source>
</reference>
<dbReference type="InterPro" id="IPR053951">
    <property type="entry name" value="K_trans_N"/>
</dbReference>
<keyword evidence="4 12" id="KW-1003">Cell membrane</keyword>
<accession>A0A970B3B9</accession>
<evidence type="ECO:0000256" key="6">
    <source>
        <dbReference type="ARBA" id="ARBA00022692"/>
    </source>
</evidence>
<keyword evidence="3 12" id="KW-0813">Transport</keyword>
<keyword evidence="8 12" id="KW-0630">Potassium</keyword>
<feature type="transmembrane region" description="Helical" evidence="12">
    <location>
        <begin position="398"/>
        <end position="420"/>
    </location>
</feature>
<keyword evidence="16" id="KW-1185">Reference proteome</keyword>
<protein>
    <recommendedName>
        <fullName evidence="12">Probable potassium transport system protein Kup</fullName>
    </recommendedName>
</protein>
<evidence type="ECO:0000256" key="7">
    <source>
        <dbReference type="ARBA" id="ARBA00022847"/>
    </source>
</evidence>
<keyword evidence="11 12" id="KW-0472">Membrane</keyword>
<feature type="domain" description="K+ potassium transporter C-terminal" evidence="14">
    <location>
        <begin position="509"/>
        <end position="659"/>
    </location>
</feature>
<dbReference type="Pfam" id="PF22776">
    <property type="entry name" value="K_trans_C"/>
    <property type="match status" value="1"/>
</dbReference>
<dbReference type="HAMAP" id="MF_01522">
    <property type="entry name" value="Kup"/>
    <property type="match status" value="1"/>
</dbReference>
<evidence type="ECO:0000313" key="16">
    <source>
        <dbReference type="Proteomes" id="UP000653472"/>
    </source>
</evidence>
<feature type="transmembrane region" description="Helical" evidence="12">
    <location>
        <begin position="244"/>
        <end position="267"/>
    </location>
</feature>
<evidence type="ECO:0000256" key="11">
    <source>
        <dbReference type="ARBA" id="ARBA00023136"/>
    </source>
</evidence>
<dbReference type="GO" id="GO:0005886">
    <property type="term" value="C:plasma membrane"/>
    <property type="evidence" value="ECO:0007669"/>
    <property type="project" value="UniProtKB-SubCell"/>
</dbReference>
<feature type="transmembrane region" description="Helical" evidence="12">
    <location>
        <begin position="371"/>
        <end position="392"/>
    </location>
</feature>
<comment type="caution">
    <text evidence="15">The sequence shown here is derived from an EMBL/GenBank/DDBJ whole genome shotgun (WGS) entry which is preliminary data.</text>
</comment>
<keyword evidence="6 12" id="KW-0812">Transmembrane</keyword>
<evidence type="ECO:0000256" key="4">
    <source>
        <dbReference type="ARBA" id="ARBA00022475"/>
    </source>
</evidence>
<dbReference type="Pfam" id="PF02705">
    <property type="entry name" value="K_trans"/>
    <property type="match status" value="1"/>
</dbReference>
<dbReference type="PANTHER" id="PTHR30540">
    <property type="entry name" value="OSMOTIC STRESS POTASSIUM TRANSPORTER"/>
    <property type="match status" value="1"/>
</dbReference>
<feature type="transmembrane region" description="Helical" evidence="12">
    <location>
        <begin position="319"/>
        <end position="343"/>
    </location>
</feature>
<name>A0A970B3B9_9GAMM</name>
<dbReference type="InterPro" id="IPR053952">
    <property type="entry name" value="K_trans_C"/>
</dbReference>
<dbReference type="EMBL" id="JAAVXB010000001">
    <property type="protein sequence ID" value="NKF21082.1"/>
    <property type="molecule type" value="Genomic_DNA"/>
</dbReference>
<keyword evidence="10 12" id="KW-0406">Ion transport</keyword>
<keyword evidence="9 12" id="KW-1133">Transmembrane helix</keyword>
<evidence type="ECO:0000256" key="12">
    <source>
        <dbReference type="HAMAP-Rule" id="MF_01522"/>
    </source>
</evidence>
<dbReference type="Proteomes" id="UP000653472">
    <property type="component" value="Unassembled WGS sequence"/>
</dbReference>
<evidence type="ECO:0000256" key="10">
    <source>
        <dbReference type="ARBA" id="ARBA00023065"/>
    </source>
</evidence>
<keyword evidence="7 12" id="KW-0769">Symport</keyword>
<comment type="similarity">
    <text evidence="2 12">Belongs to the HAK/KUP transporter (TC 2.A.72) family.</text>
</comment>
<evidence type="ECO:0000256" key="5">
    <source>
        <dbReference type="ARBA" id="ARBA00022538"/>
    </source>
</evidence>
<evidence type="ECO:0000256" key="3">
    <source>
        <dbReference type="ARBA" id="ARBA00022448"/>
    </source>
</evidence>
<feature type="transmembrane region" description="Helical" evidence="12">
    <location>
        <begin position="41"/>
        <end position="61"/>
    </location>
</feature>
<dbReference type="PANTHER" id="PTHR30540:SF79">
    <property type="entry name" value="LOW AFFINITY POTASSIUM TRANSPORT SYSTEM PROTEIN KUP"/>
    <property type="match status" value="1"/>
</dbReference>
<feature type="transmembrane region" description="Helical" evidence="12">
    <location>
        <begin position="169"/>
        <end position="191"/>
    </location>
</feature>
<evidence type="ECO:0000259" key="13">
    <source>
        <dbReference type="Pfam" id="PF02705"/>
    </source>
</evidence>
<dbReference type="GO" id="GO:0015079">
    <property type="term" value="F:potassium ion transmembrane transporter activity"/>
    <property type="evidence" value="ECO:0007669"/>
    <property type="project" value="UniProtKB-UniRule"/>
</dbReference>
<feature type="transmembrane region" description="Helical" evidence="12">
    <location>
        <begin position="457"/>
        <end position="474"/>
    </location>
</feature>
<dbReference type="InterPro" id="IPR023051">
    <property type="entry name" value="Kup"/>
</dbReference>
<comment type="catalytic activity">
    <reaction evidence="12">
        <text>K(+)(in) + H(+)(in) = K(+)(out) + H(+)(out)</text>
        <dbReference type="Rhea" id="RHEA:28490"/>
        <dbReference type="ChEBI" id="CHEBI:15378"/>
        <dbReference type="ChEBI" id="CHEBI:29103"/>
    </reaction>
</comment>
<evidence type="ECO:0000259" key="14">
    <source>
        <dbReference type="Pfam" id="PF22776"/>
    </source>
</evidence>
<evidence type="ECO:0000256" key="8">
    <source>
        <dbReference type="ARBA" id="ARBA00022958"/>
    </source>
</evidence>
<feature type="domain" description="K+ potassium transporter integral membrane" evidence="13">
    <location>
        <begin position="44"/>
        <end position="496"/>
    </location>
</feature>
<feature type="transmembrane region" description="Helical" evidence="12">
    <location>
        <begin position="203"/>
        <end position="224"/>
    </location>
</feature>
<feature type="transmembrane region" description="Helical" evidence="12">
    <location>
        <begin position="81"/>
        <end position="102"/>
    </location>
</feature>